<evidence type="ECO:0000256" key="12">
    <source>
        <dbReference type="ARBA" id="ARBA00023170"/>
    </source>
</evidence>
<dbReference type="Pfam" id="PF00069">
    <property type="entry name" value="Pkinase"/>
    <property type="match status" value="1"/>
</dbReference>
<dbReference type="PROSITE" id="PS50011">
    <property type="entry name" value="PROTEIN_KINASE_DOM"/>
    <property type="match status" value="1"/>
</dbReference>
<feature type="chain" id="PRO_5004659914" description="Serine/threonine-protein kinase receptor" evidence="15">
    <location>
        <begin position="23"/>
        <end position="536"/>
    </location>
</feature>
<keyword evidence="11 13" id="KW-0472">Membrane</keyword>
<dbReference type="GO" id="GO:0005524">
    <property type="term" value="F:ATP binding"/>
    <property type="evidence" value="ECO:0007669"/>
    <property type="project" value="UniProtKB-UniRule"/>
</dbReference>
<comment type="subcellular location">
    <subcellularLocation>
        <location evidence="1 13">Membrane</location>
        <topology evidence="1 13">Single-pass type I membrane protein</topology>
    </subcellularLocation>
</comment>
<dbReference type="CDD" id="cd14053">
    <property type="entry name" value="STKc_ACVR2"/>
    <property type="match status" value="1"/>
</dbReference>
<evidence type="ECO:0000256" key="3">
    <source>
        <dbReference type="ARBA" id="ARBA00022527"/>
    </source>
</evidence>
<keyword evidence="13" id="KW-0464">Manganese</keyword>
<evidence type="ECO:0000256" key="11">
    <source>
        <dbReference type="ARBA" id="ARBA00023136"/>
    </source>
</evidence>
<evidence type="ECO:0000256" key="14">
    <source>
        <dbReference type="SAM" id="MobiDB-lite"/>
    </source>
</evidence>
<dbReference type="PRINTS" id="PR00653">
    <property type="entry name" value="ACTIVIN2R"/>
</dbReference>
<evidence type="ECO:0000256" key="10">
    <source>
        <dbReference type="ARBA" id="ARBA00022989"/>
    </source>
</evidence>
<dbReference type="GO" id="GO:0071363">
    <property type="term" value="P:cellular response to growth factor stimulus"/>
    <property type="evidence" value="ECO:0007669"/>
    <property type="project" value="TreeGrafter"/>
</dbReference>
<comment type="catalytic activity">
    <reaction evidence="13">
        <text>L-threonyl-[receptor-protein] + ATP = O-phospho-L-threonyl-[receptor-protein] + ADP + H(+)</text>
        <dbReference type="Rhea" id="RHEA:44880"/>
        <dbReference type="Rhea" id="RHEA-COMP:11024"/>
        <dbReference type="Rhea" id="RHEA-COMP:11025"/>
        <dbReference type="ChEBI" id="CHEBI:15378"/>
        <dbReference type="ChEBI" id="CHEBI:30013"/>
        <dbReference type="ChEBI" id="CHEBI:30616"/>
        <dbReference type="ChEBI" id="CHEBI:61977"/>
        <dbReference type="ChEBI" id="CHEBI:456216"/>
        <dbReference type="EC" id="2.7.11.30"/>
    </reaction>
</comment>
<sequence>MKHLKLLIIIAICLLNNYNVNTASIQNDEEHIDQQQQQNHDENHNHTISHRHHHEPLQCEKYECTNGKCIDTIETCVESEVGKAGNCFVVWSTNATTGQHQVSMKGCFIENEACNQTDCIDSNYASKTNLNFCCCKTNLCNREHKWIPKPTEAPIQDSQPIPAASEPFYMIIAFTAIFTMITIFIGLFFFCKNRRPAMFREIPTVEPETTSSTPCLPLPIQLIEMKARGRFGCVWKAQMKPEEVAVKIFPMAEKQSWITEQEIFKLPRMNHPNILQFIGAEKHTESTHTDFWLITAYHHHGSLCDYLKSHTVTWTDLCKIAETMARGLMHLHEEIHETKTEGLKPAIAHRDFKSKNVLLKDGLTACIADFGLALVFTPGIAIGDTHGQVGTRRYMAPEVLEGAINFTRDAFLRIDVYACGLVLWELVSRCTAHGGIVGDYTLPFEIELGSHPTLEEMQENVVTKKIRPRIHDHWRGHPGLSAICDTIEECWDHDAEARLSSSCVMERVSQHTKYQQTQLLIETNTDNSLKDCNDST</sequence>
<feature type="domain" description="Protein kinase" evidence="16">
    <location>
        <begin position="220"/>
        <end position="514"/>
    </location>
</feature>
<keyword evidence="10 13" id="KW-1133">Transmembrane helix</keyword>
<dbReference type="InterPro" id="IPR011009">
    <property type="entry name" value="Kinase-like_dom_sf"/>
</dbReference>
<dbReference type="EMBL" id="GANO01003274">
    <property type="protein sequence ID" value="JAB56597.1"/>
    <property type="molecule type" value="mRNA"/>
</dbReference>
<dbReference type="InterPro" id="IPR000719">
    <property type="entry name" value="Prot_kinase_dom"/>
</dbReference>
<proteinExistence type="evidence at transcript level"/>
<dbReference type="InterPro" id="IPR000472">
    <property type="entry name" value="Activin_recp"/>
</dbReference>
<dbReference type="PROSITE" id="PS00108">
    <property type="entry name" value="PROTEIN_KINASE_ST"/>
    <property type="match status" value="1"/>
</dbReference>
<keyword evidence="7 13" id="KW-0547">Nucleotide-binding</keyword>
<dbReference type="Gene3D" id="3.30.200.20">
    <property type="entry name" value="Phosphorylase Kinase, domain 1"/>
    <property type="match status" value="1"/>
</dbReference>
<feature type="region of interest" description="Disordered" evidence="14">
    <location>
        <begin position="30"/>
        <end position="50"/>
    </location>
</feature>
<feature type="signal peptide" evidence="15">
    <location>
        <begin position="1"/>
        <end position="22"/>
    </location>
</feature>
<keyword evidence="13" id="KW-0479">Metal-binding</keyword>
<dbReference type="InterPro" id="IPR008271">
    <property type="entry name" value="Ser/Thr_kinase_AS"/>
</dbReference>
<keyword evidence="13" id="KW-0460">Magnesium</keyword>
<dbReference type="InterPro" id="IPR000333">
    <property type="entry name" value="TGFB_receptor"/>
</dbReference>
<reference evidence="17" key="1">
    <citation type="journal article" date="2014" name="Insect Biochem. Mol. Biol.">
        <title>An insight into the sialome of the frog biting fly, Corethrella appendiculata.</title>
        <authorList>
            <person name="Ribeiro J.M.C."/>
            <person name="Chagas A.C."/>
            <person name="Pham V.M."/>
            <person name="Lounibos L.P."/>
            <person name="Calvo E."/>
        </authorList>
    </citation>
    <scope>NUCLEOTIDE SEQUENCE</scope>
    <source>
        <tissue evidence="17">Salivary glands</tissue>
    </source>
</reference>
<evidence type="ECO:0000256" key="2">
    <source>
        <dbReference type="ARBA" id="ARBA00009605"/>
    </source>
</evidence>
<keyword evidence="12 13" id="KW-0675">Receptor</keyword>
<dbReference type="GO" id="GO:0046872">
    <property type="term" value="F:metal ion binding"/>
    <property type="evidence" value="ECO:0007669"/>
    <property type="project" value="UniProtKB-KW"/>
</dbReference>
<keyword evidence="6 15" id="KW-0732">Signal</keyword>
<evidence type="ECO:0000256" key="9">
    <source>
        <dbReference type="ARBA" id="ARBA00022840"/>
    </source>
</evidence>
<evidence type="ECO:0000256" key="13">
    <source>
        <dbReference type="RuleBase" id="RU361271"/>
    </source>
</evidence>
<name>U5EVS8_9DIPT</name>
<dbReference type="AlphaFoldDB" id="U5EVS8"/>
<dbReference type="InterPro" id="IPR045860">
    <property type="entry name" value="Snake_toxin-like_sf"/>
</dbReference>
<evidence type="ECO:0000256" key="5">
    <source>
        <dbReference type="ARBA" id="ARBA00022692"/>
    </source>
</evidence>
<dbReference type="PANTHER" id="PTHR23255:SF98">
    <property type="entry name" value="SERINE_THREONINE-PROTEIN KINASE RECEPTOR"/>
    <property type="match status" value="1"/>
</dbReference>
<keyword evidence="3 13" id="KW-0723">Serine/threonine-protein kinase</keyword>
<dbReference type="GO" id="GO:0048179">
    <property type="term" value="C:activin receptor complex"/>
    <property type="evidence" value="ECO:0007669"/>
    <property type="project" value="TreeGrafter"/>
</dbReference>
<dbReference type="Gene3D" id="1.10.510.10">
    <property type="entry name" value="Transferase(Phosphotransferase) domain 1"/>
    <property type="match status" value="1"/>
</dbReference>
<dbReference type="PANTHER" id="PTHR23255">
    <property type="entry name" value="TRANSFORMING GROWTH FACTOR-BETA RECEPTOR TYPE I AND II"/>
    <property type="match status" value="1"/>
</dbReference>
<evidence type="ECO:0000256" key="15">
    <source>
        <dbReference type="SAM" id="SignalP"/>
    </source>
</evidence>
<feature type="compositionally biased region" description="Basic and acidic residues" evidence="14">
    <location>
        <begin position="30"/>
        <end position="45"/>
    </location>
</feature>
<protein>
    <recommendedName>
        <fullName evidence="13">Serine/threonine-protein kinase receptor</fullName>
        <ecNumber evidence="13">2.7.11.30</ecNumber>
    </recommendedName>
</protein>
<accession>U5EVS8</accession>
<dbReference type="SUPFAM" id="SSF56112">
    <property type="entry name" value="Protein kinase-like (PK-like)"/>
    <property type="match status" value="1"/>
</dbReference>
<keyword evidence="5 13" id="KW-0812">Transmembrane</keyword>
<comment type="cofactor">
    <cofactor evidence="13">
        <name>Mg(2+)</name>
        <dbReference type="ChEBI" id="CHEBI:18420"/>
    </cofactor>
    <cofactor evidence="13">
        <name>Mn(2+)</name>
        <dbReference type="ChEBI" id="CHEBI:29035"/>
    </cofactor>
</comment>
<dbReference type="SUPFAM" id="SSF57302">
    <property type="entry name" value="Snake toxin-like"/>
    <property type="match status" value="1"/>
</dbReference>
<keyword evidence="4 13" id="KW-0808">Transferase</keyword>
<feature type="transmembrane region" description="Helical" evidence="13">
    <location>
        <begin position="168"/>
        <end position="190"/>
    </location>
</feature>
<comment type="similarity">
    <text evidence="2 13">Belongs to the protein kinase superfamily. TKL Ser/Thr protein kinase family. TGFB receptor subfamily.</text>
</comment>
<evidence type="ECO:0000256" key="4">
    <source>
        <dbReference type="ARBA" id="ARBA00022679"/>
    </source>
</evidence>
<dbReference type="GO" id="GO:0048185">
    <property type="term" value="F:activin binding"/>
    <property type="evidence" value="ECO:0007669"/>
    <property type="project" value="TreeGrafter"/>
</dbReference>
<evidence type="ECO:0000313" key="17">
    <source>
        <dbReference type="EMBL" id="JAB56597.1"/>
    </source>
</evidence>
<evidence type="ECO:0000256" key="7">
    <source>
        <dbReference type="ARBA" id="ARBA00022741"/>
    </source>
</evidence>
<dbReference type="FunFam" id="3.30.200.20:FF:000094">
    <property type="entry name" value="Serine/threonine-protein kinase receptor"/>
    <property type="match status" value="1"/>
</dbReference>
<evidence type="ECO:0000259" key="16">
    <source>
        <dbReference type="PROSITE" id="PS50011"/>
    </source>
</evidence>
<evidence type="ECO:0000256" key="1">
    <source>
        <dbReference type="ARBA" id="ARBA00004479"/>
    </source>
</evidence>
<keyword evidence="8 13" id="KW-0418">Kinase</keyword>
<dbReference type="Gene3D" id="2.10.60.10">
    <property type="entry name" value="CD59"/>
    <property type="match status" value="1"/>
</dbReference>
<organism evidence="17">
    <name type="scientific">Corethrella appendiculata</name>
    <dbReference type="NCBI Taxonomy" id="1370023"/>
    <lineage>
        <taxon>Eukaryota</taxon>
        <taxon>Metazoa</taxon>
        <taxon>Ecdysozoa</taxon>
        <taxon>Arthropoda</taxon>
        <taxon>Hexapoda</taxon>
        <taxon>Insecta</taxon>
        <taxon>Pterygota</taxon>
        <taxon>Neoptera</taxon>
        <taxon>Endopterygota</taxon>
        <taxon>Diptera</taxon>
        <taxon>Nematocera</taxon>
        <taxon>Culicoidea</taxon>
        <taxon>Chaoboridae</taxon>
        <taxon>Corethrella</taxon>
    </lineage>
</organism>
<dbReference type="CDD" id="cd23615">
    <property type="entry name" value="TFP_LU_ECD_ACVR2"/>
    <property type="match status" value="1"/>
</dbReference>
<dbReference type="Pfam" id="PF01064">
    <property type="entry name" value="Activin_recp"/>
    <property type="match status" value="1"/>
</dbReference>
<evidence type="ECO:0000256" key="6">
    <source>
        <dbReference type="ARBA" id="ARBA00022729"/>
    </source>
</evidence>
<dbReference type="GO" id="GO:0017002">
    <property type="term" value="F:activin receptor activity"/>
    <property type="evidence" value="ECO:0007669"/>
    <property type="project" value="TreeGrafter"/>
</dbReference>
<keyword evidence="9 13" id="KW-0067">ATP-binding</keyword>
<evidence type="ECO:0000256" key="8">
    <source>
        <dbReference type="ARBA" id="ARBA00022777"/>
    </source>
</evidence>
<dbReference type="EC" id="2.7.11.30" evidence="13"/>